<organism evidence="2 3">
    <name type="scientific">Chitinophaga nivalis</name>
    <dbReference type="NCBI Taxonomy" id="2991709"/>
    <lineage>
        <taxon>Bacteria</taxon>
        <taxon>Pseudomonadati</taxon>
        <taxon>Bacteroidota</taxon>
        <taxon>Chitinophagia</taxon>
        <taxon>Chitinophagales</taxon>
        <taxon>Chitinophagaceae</taxon>
        <taxon>Chitinophaga</taxon>
    </lineage>
</organism>
<accession>A0ABT3IH91</accession>
<comment type="caution">
    <text evidence="2">The sequence shown here is derived from an EMBL/GenBank/DDBJ whole genome shotgun (WGS) entry which is preliminary data.</text>
</comment>
<proteinExistence type="inferred from homology"/>
<keyword evidence="1" id="KW-0456">Lyase</keyword>
<comment type="cofactor">
    <cofactor evidence="1">
        <name>Mg(2+)</name>
        <dbReference type="ChEBI" id="CHEBI:18420"/>
    </cofactor>
</comment>
<dbReference type="Pfam" id="PF19086">
    <property type="entry name" value="Terpene_syn_C_2"/>
    <property type="match status" value="1"/>
</dbReference>
<evidence type="ECO:0000313" key="3">
    <source>
        <dbReference type="Proteomes" id="UP001207742"/>
    </source>
</evidence>
<dbReference type="EC" id="4.2.3.-" evidence="1"/>
<comment type="similarity">
    <text evidence="1">Belongs to the terpene synthase family.</text>
</comment>
<dbReference type="PANTHER" id="PTHR35201:SF4">
    <property type="entry name" value="BETA-PINACENE SYNTHASE-RELATED"/>
    <property type="match status" value="1"/>
</dbReference>
<dbReference type="Gene3D" id="1.10.600.10">
    <property type="entry name" value="Farnesyl Diphosphate Synthase"/>
    <property type="match status" value="1"/>
</dbReference>
<evidence type="ECO:0000256" key="1">
    <source>
        <dbReference type="RuleBase" id="RU366034"/>
    </source>
</evidence>
<dbReference type="SFLD" id="SFLDG01020">
    <property type="entry name" value="Terpene_Cyclase_Like_2"/>
    <property type="match status" value="1"/>
</dbReference>
<dbReference type="InterPro" id="IPR034686">
    <property type="entry name" value="Terpene_cyclase-like_2"/>
</dbReference>
<dbReference type="RefSeq" id="WP_264728574.1">
    <property type="nucleotide sequence ID" value="NZ_JAPDNR010000001.1"/>
</dbReference>
<dbReference type="EMBL" id="JAPDNS010000001">
    <property type="protein sequence ID" value="MCW3483338.1"/>
    <property type="molecule type" value="Genomic_DNA"/>
</dbReference>
<dbReference type="Proteomes" id="UP001207742">
    <property type="component" value="Unassembled WGS sequence"/>
</dbReference>
<dbReference type="SUPFAM" id="SSF48576">
    <property type="entry name" value="Terpenoid synthases"/>
    <property type="match status" value="1"/>
</dbReference>
<reference evidence="2 3" key="1">
    <citation type="submission" date="2022-10" db="EMBL/GenBank/DDBJ databases">
        <title>Chitinophaga nivalis PC15 sp. nov., isolated from Pyeongchang county, South Korea.</title>
        <authorList>
            <person name="Trinh H.N."/>
        </authorList>
    </citation>
    <scope>NUCLEOTIDE SEQUENCE [LARGE SCALE GENOMIC DNA]</scope>
    <source>
        <strain evidence="2 3">PC14</strain>
    </source>
</reference>
<evidence type="ECO:0000313" key="2">
    <source>
        <dbReference type="EMBL" id="MCW3483338.1"/>
    </source>
</evidence>
<dbReference type="PANTHER" id="PTHR35201">
    <property type="entry name" value="TERPENE SYNTHASE"/>
    <property type="match status" value="1"/>
</dbReference>
<sequence length="319" mass="37310">MPTLYCPYQGAINPYVAHLEQATHDWLQQFSLLRTEQEIRYNREGKFSHMIARMFPNAAFSRLKIASDLNAWLFLIDDHWDTGIEKRNKKLLFQGFVFKLIEIVERPYVKVKGAVLTAFLDIWERLCEVSSIEWQHRFASSLRDALLANLWRMELIDQCRLPTLEEYMSNRCMIGGANVFNHLVEIMIDVNIPAHIFDFPLMQNILRYCADSVCYANDIFSYQKELEEGDEMNLVMILRKERHITLSRALDLAVTVHDKEVILFEKSIRYLFPFSSDIDPILKKYINALGVMMKGNIDWSTLDTNRYPPATESINKIKG</sequence>
<keyword evidence="1" id="KW-0479">Metal-binding</keyword>
<name>A0ABT3IH91_9BACT</name>
<protein>
    <recommendedName>
        <fullName evidence="1">Terpene synthase</fullName>
        <ecNumber evidence="1">4.2.3.-</ecNumber>
    </recommendedName>
</protein>
<gene>
    <name evidence="2" type="ORF">OL497_05500</name>
</gene>
<dbReference type="InterPro" id="IPR008949">
    <property type="entry name" value="Isoprenoid_synthase_dom_sf"/>
</dbReference>
<keyword evidence="1" id="KW-0460">Magnesium</keyword>
<keyword evidence="3" id="KW-1185">Reference proteome</keyword>
<dbReference type="SFLD" id="SFLDS00005">
    <property type="entry name" value="Isoprenoid_Synthase_Type_I"/>
    <property type="match status" value="1"/>
</dbReference>